<dbReference type="EMBL" id="SMFZ01000001">
    <property type="protein sequence ID" value="TCK26483.1"/>
    <property type="molecule type" value="Genomic_DNA"/>
</dbReference>
<proteinExistence type="inferred from homology"/>
<evidence type="ECO:0000256" key="2">
    <source>
        <dbReference type="ARBA" id="ARBA00005582"/>
    </source>
</evidence>
<name>A0A4R1HY64_PSEEN</name>
<comment type="cofactor">
    <cofactor evidence="1">
        <name>Mg(2+)</name>
        <dbReference type="ChEBI" id="CHEBI:18420"/>
    </cofactor>
</comment>
<dbReference type="GO" id="GO:0016787">
    <property type="term" value="F:hydrolase activity"/>
    <property type="evidence" value="ECO:0007669"/>
    <property type="project" value="UniProtKB-KW"/>
</dbReference>
<evidence type="ECO:0000313" key="6">
    <source>
        <dbReference type="EMBL" id="TCK26483.1"/>
    </source>
</evidence>
<dbReference type="InterPro" id="IPR020476">
    <property type="entry name" value="Nudix_hydrolase"/>
</dbReference>
<dbReference type="PANTHER" id="PTHR43046">
    <property type="entry name" value="GDP-MANNOSE MANNOSYL HYDROLASE"/>
    <property type="match status" value="1"/>
</dbReference>
<keyword evidence="3 4" id="KW-0378">Hydrolase</keyword>
<dbReference type="OrthoDB" id="9804442at2"/>
<evidence type="ECO:0000256" key="3">
    <source>
        <dbReference type="ARBA" id="ARBA00022801"/>
    </source>
</evidence>
<dbReference type="InterPro" id="IPR015797">
    <property type="entry name" value="NUDIX_hydrolase-like_dom_sf"/>
</dbReference>
<feature type="domain" description="Nudix hydrolase" evidence="5">
    <location>
        <begin position="13"/>
        <end position="140"/>
    </location>
</feature>
<evidence type="ECO:0000259" key="5">
    <source>
        <dbReference type="PROSITE" id="PS51462"/>
    </source>
</evidence>
<comment type="caution">
    <text evidence="6">The sequence shown here is derived from an EMBL/GenBank/DDBJ whole genome shotgun (WGS) entry which is preliminary data.</text>
</comment>
<accession>A0A4R1HY64</accession>
<organism evidence="6 7">
    <name type="scientific">Pseudonocardia endophytica</name>
    <dbReference type="NCBI Taxonomy" id="401976"/>
    <lineage>
        <taxon>Bacteria</taxon>
        <taxon>Bacillati</taxon>
        <taxon>Actinomycetota</taxon>
        <taxon>Actinomycetes</taxon>
        <taxon>Pseudonocardiales</taxon>
        <taxon>Pseudonocardiaceae</taxon>
        <taxon>Pseudonocardia</taxon>
    </lineage>
</organism>
<sequence>MTDRSATGSGEIPLVPCVGGLVFDHRGRLLLIRRANEPGRGLWSVPGGRVEPGEDDHAAVVREMAEETGLSVRPGRLVGVVDRGPYRIADYLCTLDDPADEEGLRAGDDADDARFVDAAAFAALPLVPLLAETLDGWGVLPRS</sequence>
<dbReference type="SUPFAM" id="SSF55811">
    <property type="entry name" value="Nudix"/>
    <property type="match status" value="1"/>
</dbReference>
<dbReference type="CDD" id="cd04673">
    <property type="entry name" value="NUDIX_ADPRase"/>
    <property type="match status" value="1"/>
</dbReference>
<protein>
    <submittedName>
        <fullName evidence="6">ADP-ribose pyrophosphatase YjhB (NUDIX family)</fullName>
    </submittedName>
</protein>
<reference evidence="6 7" key="1">
    <citation type="submission" date="2019-03" db="EMBL/GenBank/DDBJ databases">
        <title>Sequencing the genomes of 1000 actinobacteria strains.</title>
        <authorList>
            <person name="Klenk H.-P."/>
        </authorList>
    </citation>
    <scope>NUCLEOTIDE SEQUENCE [LARGE SCALE GENOMIC DNA]</scope>
    <source>
        <strain evidence="6 7">DSM 44969</strain>
    </source>
</reference>
<dbReference type="PROSITE" id="PS51462">
    <property type="entry name" value="NUDIX"/>
    <property type="match status" value="1"/>
</dbReference>
<evidence type="ECO:0000256" key="1">
    <source>
        <dbReference type="ARBA" id="ARBA00001946"/>
    </source>
</evidence>
<dbReference type="InterPro" id="IPR000086">
    <property type="entry name" value="NUDIX_hydrolase_dom"/>
</dbReference>
<gene>
    <name evidence="6" type="ORF">EV378_2320</name>
</gene>
<evidence type="ECO:0000256" key="4">
    <source>
        <dbReference type="RuleBase" id="RU003476"/>
    </source>
</evidence>
<dbReference type="PRINTS" id="PR00502">
    <property type="entry name" value="NUDIXFAMILY"/>
</dbReference>
<comment type="similarity">
    <text evidence="2 4">Belongs to the Nudix hydrolase family.</text>
</comment>
<keyword evidence="7" id="KW-1185">Reference proteome</keyword>
<dbReference type="PROSITE" id="PS00893">
    <property type="entry name" value="NUDIX_BOX"/>
    <property type="match status" value="1"/>
</dbReference>
<dbReference type="PANTHER" id="PTHR43046:SF14">
    <property type="entry name" value="MUTT_NUDIX FAMILY PROTEIN"/>
    <property type="match status" value="1"/>
</dbReference>
<dbReference type="Gene3D" id="3.90.79.10">
    <property type="entry name" value="Nucleoside Triphosphate Pyrophosphohydrolase"/>
    <property type="match status" value="1"/>
</dbReference>
<dbReference type="RefSeq" id="WP_132423803.1">
    <property type="nucleotide sequence ID" value="NZ_SMFZ01000001.1"/>
</dbReference>
<evidence type="ECO:0000313" key="7">
    <source>
        <dbReference type="Proteomes" id="UP000295560"/>
    </source>
</evidence>
<dbReference type="Pfam" id="PF00293">
    <property type="entry name" value="NUDIX"/>
    <property type="match status" value="1"/>
</dbReference>
<dbReference type="InterPro" id="IPR020084">
    <property type="entry name" value="NUDIX_hydrolase_CS"/>
</dbReference>
<dbReference type="AlphaFoldDB" id="A0A4R1HY64"/>
<dbReference type="Proteomes" id="UP000295560">
    <property type="component" value="Unassembled WGS sequence"/>
</dbReference>